<sequence length="229" mass="25172">MTGHDACAAGRCPALVLCFAGWLSLPRLGVLAFAVPFALCAMLRCGRGVGGDVRHLPSNYGFSVVKGSLGGTCADDDPSDTRAEGGLPIAFSRLTLFRPYLFTAAVWTLMRKKQWTHGKPCELETICFNDVQKLSPLLFVILPPSVQGWAQKVMAHREHPVSQESMERNASRQQGDDEHSEIFYANISHISRMTNHQVLNDTQDTSSFKPLRGSLPSGDHLLEHATYAF</sequence>
<evidence type="ECO:0000256" key="1">
    <source>
        <dbReference type="SAM" id="MobiDB-lite"/>
    </source>
</evidence>
<comment type="caution">
    <text evidence="2">The sequence shown here is derived from an EMBL/GenBank/DDBJ whole genome shotgun (WGS) entry which is preliminary data.</text>
</comment>
<gene>
    <name evidence="2" type="ORF">HDK90DRAFT_464003</name>
</gene>
<accession>A0ABR1YW85</accession>
<dbReference type="EMBL" id="JBBWRZ010000003">
    <property type="protein sequence ID" value="KAK8240391.1"/>
    <property type="molecule type" value="Genomic_DNA"/>
</dbReference>
<organism evidence="2 3">
    <name type="scientific">Phyllosticta capitalensis</name>
    <dbReference type="NCBI Taxonomy" id="121624"/>
    <lineage>
        <taxon>Eukaryota</taxon>
        <taxon>Fungi</taxon>
        <taxon>Dikarya</taxon>
        <taxon>Ascomycota</taxon>
        <taxon>Pezizomycotina</taxon>
        <taxon>Dothideomycetes</taxon>
        <taxon>Dothideomycetes incertae sedis</taxon>
        <taxon>Botryosphaeriales</taxon>
        <taxon>Phyllostictaceae</taxon>
        <taxon>Phyllosticta</taxon>
    </lineage>
</organism>
<dbReference type="Proteomes" id="UP001492380">
    <property type="component" value="Unassembled WGS sequence"/>
</dbReference>
<evidence type="ECO:0000313" key="2">
    <source>
        <dbReference type="EMBL" id="KAK8240391.1"/>
    </source>
</evidence>
<evidence type="ECO:0000313" key="3">
    <source>
        <dbReference type="Proteomes" id="UP001492380"/>
    </source>
</evidence>
<name>A0ABR1YW85_9PEZI</name>
<reference evidence="2 3" key="1">
    <citation type="submission" date="2024-04" db="EMBL/GenBank/DDBJ databases">
        <title>Phyllosticta paracitricarpa is synonymous to the EU quarantine fungus P. citricarpa based on phylogenomic analyses.</title>
        <authorList>
            <consortium name="Lawrence Berkeley National Laboratory"/>
            <person name="Van Ingen-Buijs V.A."/>
            <person name="Van Westerhoven A.C."/>
            <person name="Haridas S."/>
            <person name="Skiadas P."/>
            <person name="Martin F."/>
            <person name="Groenewald J.Z."/>
            <person name="Crous P.W."/>
            <person name="Seidl M.F."/>
        </authorList>
    </citation>
    <scope>NUCLEOTIDE SEQUENCE [LARGE SCALE GENOMIC DNA]</scope>
    <source>
        <strain evidence="2 3">CBS 123374</strain>
    </source>
</reference>
<protein>
    <submittedName>
        <fullName evidence="2">Uncharacterized protein</fullName>
    </submittedName>
</protein>
<proteinExistence type="predicted"/>
<keyword evidence="3" id="KW-1185">Reference proteome</keyword>
<feature type="region of interest" description="Disordered" evidence="1">
    <location>
        <begin position="157"/>
        <end position="177"/>
    </location>
</feature>